<gene>
    <name evidence="3" type="ORF">QIS99_19985</name>
</gene>
<dbReference type="Proteomes" id="UP001224661">
    <property type="component" value="Unassembled WGS sequence"/>
</dbReference>
<dbReference type="InterPro" id="IPR023199">
    <property type="entry name" value="GriE/MELC1_sf"/>
</dbReference>
<evidence type="ECO:0000313" key="4">
    <source>
        <dbReference type="Proteomes" id="UP001224661"/>
    </source>
</evidence>
<dbReference type="Gene3D" id="3.30.1880.10">
    <property type="entry name" value="protein ne1242 domain like"/>
    <property type="match status" value="1"/>
</dbReference>
<dbReference type="Pfam" id="PF06236">
    <property type="entry name" value="MelC1"/>
    <property type="match status" value="1"/>
</dbReference>
<reference evidence="3 4" key="1">
    <citation type="submission" date="2023-05" db="EMBL/GenBank/DDBJ databases">
        <title>Draft genome sequence of Streptomyces sp. B-S-A8 isolated from a cave soil in Thailand.</title>
        <authorList>
            <person name="Chamroensaksri N."/>
            <person name="Muangham S."/>
        </authorList>
    </citation>
    <scope>NUCLEOTIDE SEQUENCE [LARGE SCALE GENOMIC DNA]</scope>
    <source>
        <strain evidence="3 4">B-S-A8</strain>
    </source>
</reference>
<keyword evidence="2" id="KW-0186">Copper</keyword>
<accession>A0ABT6RVI9</accession>
<sequence length="115" mass="12055">MRSLLTLPATFTAACTAAPHDSASGGAFAEVYRGRWIQGIAQAQGPPRLFIDHRPLHLMRCADGGYVTPLDHYQSSPTPLEAARTAVDALGTAQLSRWAAVHGGGGERGAHGVHA</sequence>
<evidence type="ECO:0000313" key="3">
    <source>
        <dbReference type="EMBL" id="MDI3388467.1"/>
    </source>
</evidence>
<evidence type="ECO:0000256" key="1">
    <source>
        <dbReference type="ARBA" id="ARBA00022729"/>
    </source>
</evidence>
<dbReference type="InterPro" id="IPR010928">
    <property type="entry name" value="MelC1"/>
</dbReference>
<proteinExistence type="predicted"/>
<keyword evidence="1" id="KW-0732">Signal</keyword>
<dbReference type="PROSITE" id="PS51257">
    <property type="entry name" value="PROKAR_LIPOPROTEIN"/>
    <property type="match status" value="1"/>
</dbReference>
<keyword evidence="4" id="KW-1185">Reference proteome</keyword>
<protein>
    <submittedName>
        <fullName evidence="3">Tyrosinase family oxidase copper chaperone</fullName>
    </submittedName>
</protein>
<evidence type="ECO:0000256" key="2">
    <source>
        <dbReference type="ARBA" id="ARBA00023008"/>
    </source>
</evidence>
<dbReference type="EMBL" id="JASCIR010000017">
    <property type="protein sequence ID" value="MDI3388467.1"/>
    <property type="molecule type" value="Genomic_DNA"/>
</dbReference>
<organism evidence="3 4">
    <name type="scientific">Streptomyces solicavernae</name>
    <dbReference type="NCBI Taxonomy" id="3043614"/>
    <lineage>
        <taxon>Bacteria</taxon>
        <taxon>Bacillati</taxon>
        <taxon>Actinomycetota</taxon>
        <taxon>Actinomycetes</taxon>
        <taxon>Kitasatosporales</taxon>
        <taxon>Streptomycetaceae</taxon>
        <taxon>Streptomyces</taxon>
    </lineage>
</organism>
<comment type="caution">
    <text evidence="3">The sequence shown here is derived from an EMBL/GenBank/DDBJ whole genome shotgun (WGS) entry which is preliminary data.</text>
</comment>
<name>A0ABT6RVI9_9ACTN</name>